<dbReference type="Proteomes" id="UP000467428">
    <property type="component" value="Chromosome"/>
</dbReference>
<organism evidence="3 4">
    <name type="scientific">Mycolicibacterium arabiense</name>
    <dbReference type="NCBI Taxonomy" id="1286181"/>
    <lineage>
        <taxon>Bacteria</taxon>
        <taxon>Bacillati</taxon>
        <taxon>Actinomycetota</taxon>
        <taxon>Actinomycetes</taxon>
        <taxon>Mycobacteriales</taxon>
        <taxon>Mycobacteriaceae</taxon>
        <taxon>Mycolicibacterium</taxon>
    </lineage>
</organism>
<evidence type="ECO:0000313" key="3">
    <source>
        <dbReference type="EMBL" id="BBY50281.1"/>
    </source>
</evidence>
<sequence length="381" mass="40413">MSMPPQGGWPPPQPGPQPPNQPQYGPPPGYQPYPGQQPYPPQGQWQPPHPPQKGGGTTKWLLVAIAVLLVIGVTIGATLLFTRDGDGPSTPPTSDVPSDIASANDTGPVEIITEEPTCKALTDIVNVLADAQQQGWSDERDSLGPAADWTASQRSHVQTAVTAITNAADQMVSLARQTPHRVVRELYEQFIAYGRAYAESIPTYTPNANDLAGVNVSISNALQGICTAIDQGSARRSLALEDVGPPTTVAPTGDVGNPQRFLAGPATTACEAWAANDSQFLAGTNKWEALDTSIPASDWSPAQRQIQLDALPVLSRFATDMETTGRSSANAVFEDFAVLASLYFRAYVSSGQAYVGSDSWLSYTALRLNNTLSAACRLTVA</sequence>
<keyword evidence="4" id="KW-1185">Reference proteome</keyword>
<feature type="region of interest" description="Disordered" evidence="1">
    <location>
        <begin position="81"/>
        <end position="104"/>
    </location>
</feature>
<evidence type="ECO:0000256" key="1">
    <source>
        <dbReference type="SAM" id="MobiDB-lite"/>
    </source>
</evidence>
<dbReference type="AlphaFoldDB" id="A0A7I7S1P3"/>
<feature type="transmembrane region" description="Helical" evidence="2">
    <location>
        <begin position="60"/>
        <end position="81"/>
    </location>
</feature>
<evidence type="ECO:0000256" key="2">
    <source>
        <dbReference type="SAM" id="Phobius"/>
    </source>
</evidence>
<dbReference type="KEGG" id="marz:MARA_37490"/>
<accession>A0A7I7S1P3</accession>
<keyword evidence="2" id="KW-0472">Membrane</keyword>
<dbReference type="EMBL" id="AP022593">
    <property type="protein sequence ID" value="BBY50281.1"/>
    <property type="molecule type" value="Genomic_DNA"/>
</dbReference>
<reference evidence="3 4" key="1">
    <citation type="journal article" date="2019" name="Emerg. Microbes Infect.">
        <title>Comprehensive subspecies identification of 175 nontuberculous mycobacteria species based on 7547 genomic profiles.</title>
        <authorList>
            <person name="Matsumoto Y."/>
            <person name="Kinjo T."/>
            <person name="Motooka D."/>
            <person name="Nabeya D."/>
            <person name="Jung N."/>
            <person name="Uechi K."/>
            <person name="Horii T."/>
            <person name="Iida T."/>
            <person name="Fujita J."/>
            <person name="Nakamura S."/>
        </authorList>
    </citation>
    <scope>NUCLEOTIDE SEQUENCE [LARGE SCALE GENOMIC DNA]</scope>
    <source>
        <strain evidence="3 4">JCM 18538</strain>
    </source>
</reference>
<geneLocation type="plasmid" evidence="4">
    <name>pjcm18538 dna</name>
</geneLocation>
<feature type="region of interest" description="Disordered" evidence="1">
    <location>
        <begin position="1"/>
        <end position="54"/>
    </location>
</feature>
<name>A0A7I7S1P3_9MYCO</name>
<feature type="compositionally biased region" description="Pro residues" evidence="1">
    <location>
        <begin position="7"/>
        <end position="51"/>
    </location>
</feature>
<gene>
    <name evidence="3" type="ORF">MARA_37490</name>
</gene>
<keyword evidence="2" id="KW-0812">Transmembrane</keyword>
<proteinExistence type="predicted"/>
<evidence type="ECO:0000313" key="4">
    <source>
        <dbReference type="Proteomes" id="UP000467428"/>
    </source>
</evidence>
<keyword evidence="2" id="KW-1133">Transmembrane helix</keyword>
<protein>
    <submittedName>
        <fullName evidence="3">Uncharacterized protein</fullName>
    </submittedName>
</protein>